<dbReference type="Pfam" id="PF10986">
    <property type="entry name" value="ZrgA"/>
    <property type="match status" value="1"/>
</dbReference>
<gene>
    <name evidence="2" type="ORF">FJU31_18255</name>
</gene>
<dbReference type="EMBL" id="VYKI01000039">
    <property type="protein sequence ID" value="KAA8993545.1"/>
    <property type="molecule type" value="Genomic_DNA"/>
</dbReference>
<organism evidence="2 3">
    <name type="scientific">Stenotrophomonas cyclobalanopsidis</name>
    <dbReference type="NCBI Taxonomy" id="2771362"/>
    <lineage>
        <taxon>Bacteria</taxon>
        <taxon>Pseudomonadati</taxon>
        <taxon>Pseudomonadota</taxon>
        <taxon>Gammaproteobacteria</taxon>
        <taxon>Lysobacterales</taxon>
        <taxon>Lysobacteraceae</taxon>
        <taxon>Stenotrophomonas</taxon>
    </lineage>
</organism>
<feature type="chain" id="PRO_5046263344" evidence="1">
    <location>
        <begin position="19"/>
        <end position="179"/>
    </location>
</feature>
<evidence type="ECO:0000256" key="1">
    <source>
        <dbReference type="SAM" id="SignalP"/>
    </source>
</evidence>
<dbReference type="RefSeq" id="WP_150455997.1">
    <property type="nucleotide sequence ID" value="NZ_VYKI01000039.1"/>
</dbReference>
<dbReference type="Proteomes" id="UP000326367">
    <property type="component" value="Unassembled WGS sequence"/>
</dbReference>
<evidence type="ECO:0000313" key="2">
    <source>
        <dbReference type="EMBL" id="KAA8993545.1"/>
    </source>
</evidence>
<accession>A0ABQ6SWR5</accession>
<dbReference type="InterPro" id="IPR021253">
    <property type="entry name" value="ZrgA-like"/>
</dbReference>
<feature type="signal peptide" evidence="1">
    <location>
        <begin position="1"/>
        <end position="18"/>
    </location>
</feature>
<proteinExistence type="predicted"/>
<keyword evidence="1" id="KW-0732">Signal</keyword>
<sequence>MKRVVVLSLLFAAPAVQAHDVRQLGAHVHGQATVDLAVDQGTLELALQAPGVGILDFERPPANATEQAALHAALATLKRGDWLTLPTAAQCTPLKRDARAEGFGPAVPATATTPGKHTHAGFNAELRYQCANPAALRVLVLALPKAFPNLHEVIVNSVTAAGQSRTVLNAENLRVVLAP</sequence>
<keyword evidence="3" id="KW-1185">Reference proteome</keyword>
<comment type="caution">
    <text evidence="2">The sequence shown here is derived from an EMBL/GenBank/DDBJ whole genome shotgun (WGS) entry which is preliminary data.</text>
</comment>
<name>A0ABQ6SWR5_9GAMM</name>
<evidence type="ECO:0000313" key="3">
    <source>
        <dbReference type="Proteomes" id="UP000326367"/>
    </source>
</evidence>
<protein>
    <submittedName>
        <fullName evidence="2">DUF2796 domain-containing protein</fullName>
    </submittedName>
</protein>
<reference evidence="2 3" key="1">
    <citation type="journal article" date="2020" name="Antonie Van Leeuwenhoek">
        <title>Stenotrophomonas cyclobalanopsidis sp. nov., isolated from the leaf spot disease of Cyclobalanopsis patelliformis.</title>
        <authorList>
            <person name="Bian D.R."/>
            <person name="Xue H."/>
            <person name="Piao C.G."/>
            <person name="Li Y."/>
        </authorList>
    </citation>
    <scope>NUCLEOTIDE SEQUENCE [LARGE SCALE GENOMIC DNA]</scope>
    <source>
        <strain evidence="2 3">TPQG1-4</strain>
    </source>
</reference>